<keyword evidence="3" id="KW-1185">Reference proteome</keyword>
<proteinExistence type="predicted"/>
<reference evidence="2" key="1">
    <citation type="journal article" date="2014" name="Int. J. Syst. Evol. Microbiol.">
        <title>Complete genome of a new Firmicutes species belonging to the dominant human colonic microbiota ('Ruminococcus bicirculans') reveals two chromosomes and a selective capacity to utilize plant glucans.</title>
        <authorList>
            <consortium name="NISC Comparative Sequencing Program"/>
            <person name="Wegmann U."/>
            <person name="Louis P."/>
            <person name="Goesmann A."/>
            <person name="Henrissat B."/>
            <person name="Duncan S.H."/>
            <person name="Flint H.J."/>
        </authorList>
    </citation>
    <scope>NUCLEOTIDE SEQUENCE</scope>
    <source>
        <strain evidence="2">NBRC 103855</strain>
    </source>
</reference>
<dbReference type="Pfam" id="PF13560">
    <property type="entry name" value="HTH_31"/>
    <property type="match status" value="1"/>
</dbReference>
<dbReference type="Proteomes" id="UP001161406">
    <property type="component" value="Unassembled WGS sequence"/>
</dbReference>
<protein>
    <submittedName>
        <fullName evidence="2">Transcriptional regulator</fullName>
    </submittedName>
</protein>
<dbReference type="CDD" id="cd00093">
    <property type="entry name" value="HTH_XRE"/>
    <property type="match status" value="1"/>
</dbReference>
<name>A0ABQ5UH88_9HYPH</name>
<feature type="domain" description="HTH cro/C1-type" evidence="1">
    <location>
        <begin position="17"/>
        <end position="71"/>
    </location>
</feature>
<dbReference type="Gene3D" id="1.10.260.40">
    <property type="entry name" value="lambda repressor-like DNA-binding domains"/>
    <property type="match status" value="1"/>
</dbReference>
<sequence>MSSSIHSPEYQVLRELLAAQRKSQGLTQADVASLIGRPQSFVAKYEGGERRIDVVEFLAIAQALNADPQSLFSAFVKNLG</sequence>
<evidence type="ECO:0000259" key="1">
    <source>
        <dbReference type="PROSITE" id="PS50943"/>
    </source>
</evidence>
<dbReference type="InterPro" id="IPR001387">
    <property type="entry name" value="Cro/C1-type_HTH"/>
</dbReference>
<dbReference type="RefSeq" id="WP_284392750.1">
    <property type="nucleotide sequence ID" value="NZ_BSNG01000001.1"/>
</dbReference>
<accession>A0ABQ5UH88</accession>
<organism evidence="2 3">
    <name type="scientific">Devosia yakushimensis</name>
    <dbReference type="NCBI Taxonomy" id="470028"/>
    <lineage>
        <taxon>Bacteria</taxon>
        <taxon>Pseudomonadati</taxon>
        <taxon>Pseudomonadota</taxon>
        <taxon>Alphaproteobacteria</taxon>
        <taxon>Hyphomicrobiales</taxon>
        <taxon>Devosiaceae</taxon>
        <taxon>Devosia</taxon>
    </lineage>
</organism>
<comment type="caution">
    <text evidence="2">The sequence shown here is derived from an EMBL/GenBank/DDBJ whole genome shotgun (WGS) entry which is preliminary data.</text>
</comment>
<dbReference type="InterPro" id="IPR010982">
    <property type="entry name" value="Lambda_DNA-bd_dom_sf"/>
</dbReference>
<reference evidence="2" key="2">
    <citation type="submission" date="2023-01" db="EMBL/GenBank/DDBJ databases">
        <title>Draft genome sequence of Devosia yakushimensis strain NBRC 103855.</title>
        <authorList>
            <person name="Sun Q."/>
            <person name="Mori K."/>
        </authorList>
    </citation>
    <scope>NUCLEOTIDE SEQUENCE</scope>
    <source>
        <strain evidence="2">NBRC 103855</strain>
    </source>
</reference>
<dbReference type="PROSITE" id="PS50943">
    <property type="entry name" value="HTH_CROC1"/>
    <property type="match status" value="1"/>
</dbReference>
<dbReference type="SUPFAM" id="SSF47413">
    <property type="entry name" value="lambda repressor-like DNA-binding domains"/>
    <property type="match status" value="1"/>
</dbReference>
<evidence type="ECO:0000313" key="2">
    <source>
        <dbReference type="EMBL" id="GLQ11460.1"/>
    </source>
</evidence>
<gene>
    <name evidence="2" type="ORF">GCM10007913_33920</name>
</gene>
<evidence type="ECO:0000313" key="3">
    <source>
        <dbReference type="Proteomes" id="UP001161406"/>
    </source>
</evidence>
<dbReference type="EMBL" id="BSNG01000001">
    <property type="protein sequence ID" value="GLQ11460.1"/>
    <property type="molecule type" value="Genomic_DNA"/>
</dbReference>
<dbReference type="SMART" id="SM00530">
    <property type="entry name" value="HTH_XRE"/>
    <property type="match status" value="1"/>
</dbReference>